<dbReference type="Gene3D" id="3.40.50.300">
    <property type="entry name" value="P-loop containing nucleotide triphosphate hydrolases"/>
    <property type="match status" value="1"/>
</dbReference>
<sequence>MMARIVIIGNAGGGKSTLARRLGAERGILHVEVDRFLWHDGWVPTPTGVYDRLHDDVIQQDAWVVDGLGRQASIPRRLARATEVILVDMPLWMHFWLAAERQIAWANGTLEHAPGGITQAPPTEALFRTIWEVDRDWMPGIRTLCTDIERKGTAVQRIGSVEDLDRFAKTIGARA</sequence>
<dbReference type="PANTHER" id="PTHR37816:SF1">
    <property type="entry name" value="TOXIN"/>
    <property type="match status" value="1"/>
</dbReference>
<organism evidence="1 2">
    <name type="scientific">Lichenifustis flavocetrariae</name>
    <dbReference type="NCBI Taxonomy" id="2949735"/>
    <lineage>
        <taxon>Bacteria</taxon>
        <taxon>Pseudomonadati</taxon>
        <taxon>Pseudomonadota</taxon>
        <taxon>Alphaproteobacteria</taxon>
        <taxon>Hyphomicrobiales</taxon>
        <taxon>Lichenihabitantaceae</taxon>
        <taxon>Lichenifustis</taxon>
    </lineage>
</organism>
<gene>
    <name evidence="1" type="ORF">M8523_29530</name>
</gene>
<dbReference type="InterPro" id="IPR027417">
    <property type="entry name" value="P-loop_NTPase"/>
</dbReference>
<proteinExistence type="predicted"/>
<comment type="caution">
    <text evidence="1">The sequence shown here is derived from an EMBL/GenBank/DDBJ whole genome shotgun (WGS) entry which is preliminary data.</text>
</comment>
<keyword evidence="1" id="KW-0808">Transferase</keyword>
<dbReference type="SUPFAM" id="SSF52540">
    <property type="entry name" value="P-loop containing nucleoside triphosphate hydrolases"/>
    <property type="match status" value="1"/>
</dbReference>
<evidence type="ECO:0000313" key="2">
    <source>
        <dbReference type="Proteomes" id="UP001165667"/>
    </source>
</evidence>
<reference evidence="1" key="1">
    <citation type="submission" date="2022-05" db="EMBL/GenBank/DDBJ databases">
        <authorList>
            <person name="Pankratov T."/>
        </authorList>
    </citation>
    <scope>NUCLEOTIDE SEQUENCE</scope>
    <source>
        <strain evidence="1">BP6-180914</strain>
    </source>
</reference>
<keyword evidence="1" id="KW-0418">Kinase</keyword>
<dbReference type="CDD" id="cd02019">
    <property type="entry name" value="NK"/>
    <property type="match status" value="1"/>
</dbReference>
<keyword evidence="2" id="KW-1185">Reference proteome</keyword>
<dbReference type="Proteomes" id="UP001165667">
    <property type="component" value="Unassembled WGS sequence"/>
</dbReference>
<dbReference type="GO" id="GO:0016301">
    <property type="term" value="F:kinase activity"/>
    <property type="evidence" value="ECO:0007669"/>
    <property type="project" value="UniProtKB-KW"/>
</dbReference>
<evidence type="ECO:0000313" key="1">
    <source>
        <dbReference type="EMBL" id="MCW6512078.1"/>
    </source>
</evidence>
<protein>
    <submittedName>
        <fullName evidence="1">Adenylate kinase</fullName>
    </submittedName>
</protein>
<dbReference type="PANTHER" id="PTHR37816">
    <property type="entry name" value="YALI0E33011P"/>
    <property type="match status" value="1"/>
</dbReference>
<name>A0AA42CM12_9HYPH</name>
<dbReference type="InterPro" id="IPR052922">
    <property type="entry name" value="Cytidylate_Kinase-2"/>
</dbReference>
<dbReference type="RefSeq" id="WP_282588456.1">
    <property type="nucleotide sequence ID" value="NZ_JAMOIM010000039.1"/>
</dbReference>
<accession>A0AA42CM12</accession>
<dbReference type="AlphaFoldDB" id="A0AA42CM12"/>
<dbReference type="EMBL" id="JAMOIM010000039">
    <property type="protein sequence ID" value="MCW6512078.1"/>
    <property type="molecule type" value="Genomic_DNA"/>
</dbReference>